<proteinExistence type="inferred from homology"/>
<dbReference type="RefSeq" id="WP_109747817.1">
    <property type="nucleotide sequence ID" value="NZ_JANKBI010000022.1"/>
</dbReference>
<sequence length="828" mass="92745">MKKVELREENLYVDGRPFLVRGAEIQYFRLNPENWEEILSNAQKSGVNLVTTYIPWFFHEEEEGDVDLDGHTHPSRNLRRFFEIACSLGLYLAARPGPFINSELRDGGFPRWLFEKYPGTLSRSAAGGYCLGRPCPAEGEPVYREKVYNWYKAVIPLIAEFQDREKGGVILFQPDNELSSAWSFGLLNSLYDPEIINVYWPQYLQECYKEIEILNRHYESSYMQFSQVKPPRAFPGSPLEKKLADDWMNFKRRFFADWGIDMTRCAMDLGIHVPVTLNEPVAGFFNHGDHSGVGARIKETGLPVFTSCHTYSDRLQDWEGCADNAMSVRLNRSSPLNSVALAMEAGAGCYNERLRKSDINWDMLLRNNLMDGLAGSVVYSYVNGSSPLEQTIEGPEYWPLAPLSAKGETNRLTEKIHTFHRFVEAWEKEIASAKCPEELNLAFTPGMRLSDFFGTYPLMGSGGEGAPGGERFSAEPKIDRGEVAFSHDWLDGYEGVSKQTVKVESSAWRKVREALVLSVRLGLSGRMVDLANPCCPPDCHTPLIVPNAGCLETEAFDYLCEYIKSGGTAIFTPMIPQFDLYGNYNNSILKLLGAELTEMIRPAGGEILDYGSRVVQAWGGQELSVHSWMSVYNFSRENKPLAFYKGKAVASSVTAEQGKAVVAGFEALYNNGQSVSFWKDVFEKVCGISPAVSEKNGYFSLFSRKNEAMHFLSVGNAAGTLEPGIIRCAGYEFLLELMPHEGRILIFNMPVLDGKNHICYCTSEVIPLDPERSRLELHGAPGTQGKIVFSEPCTVCLNGSPVPLSKEKEGFALLYEHTREACLISIYE</sequence>
<reference evidence="4 5" key="1">
    <citation type="submission" date="2018-05" db="EMBL/GenBank/DDBJ databases">
        <authorList>
            <person name="Goeker M."/>
            <person name="Huntemann M."/>
            <person name="Clum A."/>
            <person name="Pillay M."/>
            <person name="Palaniappan K."/>
            <person name="Varghese N."/>
            <person name="Mikhailova N."/>
            <person name="Stamatis D."/>
            <person name="Reddy T."/>
            <person name="Daum C."/>
            <person name="Shapiro N."/>
            <person name="Ivanova N."/>
            <person name="Kyrpides N."/>
            <person name="Woyke T."/>
        </authorList>
    </citation>
    <scope>NUCLEOTIDE SEQUENCE [LARGE SCALE GENOMIC DNA]</scope>
    <source>
        <strain evidence="4 5">DSM 26524</strain>
    </source>
</reference>
<comment type="similarity">
    <text evidence="1 2">Belongs to the glycosyl hydrolase 35 family.</text>
</comment>
<organism evidence="4 5">
    <name type="scientific">Murimonas intestini</name>
    <dbReference type="NCBI Taxonomy" id="1337051"/>
    <lineage>
        <taxon>Bacteria</taxon>
        <taxon>Bacillati</taxon>
        <taxon>Bacillota</taxon>
        <taxon>Clostridia</taxon>
        <taxon>Lachnospirales</taxon>
        <taxon>Lachnospiraceae</taxon>
        <taxon>Murimonas</taxon>
    </lineage>
</organism>
<comment type="caution">
    <text evidence="4">The sequence shown here is derived from an EMBL/GenBank/DDBJ whole genome shotgun (WGS) entry which is preliminary data.</text>
</comment>
<dbReference type="GO" id="GO:0005975">
    <property type="term" value="P:carbohydrate metabolic process"/>
    <property type="evidence" value="ECO:0007669"/>
    <property type="project" value="InterPro"/>
</dbReference>
<keyword evidence="5" id="KW-1185">Reference proteome</keyword>
<evidence type="ECO:0000256" key="2">
    <source>
        <dbReference type="RuleBase" id="RU003679"/>
    </source>
</evidence>
<evidence type="ECO:0000313" key="5">
    <source>
        <dbReference type="Proteomes" id="UP000245412"/>
    </source>
</evidence>
<dbReference type="Pfam" id="PF01301">
    <property type="entry name" value="Glyco_hydro_35"/>
    <property type="match status" value="1"/>
</dbReference>
<evidence type="ECO:0000256" key="1">
    <source>
        <dbReference type="ARBA" id="ARBA00009809"/>
    </source>
</evidence>
<dbReference type="InterPro" id="IPR031330">
    <property type="entry name" value="Gly_Hdrlase_35_cat"/>
</dbReference>
<keyword evidence="4" id="KW-0378">Hydrolase</keyword>
<accession>A0AB73T099</accession>
<dbReference type="Gene3D" id="3.20.20.80">
    <property type="entry name" value="Glycosidases"/>
    <property type="match status" value="1"/>
</dbReference>
<protein>
    <submittedName>
        <fullName evidence="4">Glycosyl hydrolase family 35</fullName>
    </submittedName>
</protein>
<dbReference type="SUPFAM" id="SSF51445">
    <property type="entry name" value="(Trans)glycosidases"/>
    <property type="match status" value="1"/>
</dbReference>
<dbReference type="Gene3D" id="3.40.50.880">
    <property type="match status" value="1"/>
</dbReference>
<dbReference type="InterPro" id="IPR029062">
    <property type="entry name" value="Class_I_gatase-like"/>
</dbReference>
<dbReference type="GO" id="GO:0004553">
    <property type="term" value="F:hydrolase activity, hydrolyzing O-glycosyl compounds"/>
    <property type="evidence" value="ECO:0007669"/>
    <property type="project" value="InterPro"/>
</dbReference>
<gene>
    <name evidence="4" type="ORF">C7383_11363</name>
</gene>
<evidence type="ECO:0000313" key="4">
    <source>
        <dbReference type="EMBL" id="PWJ73277.1"/>
    </source>
</evidence>
<dbReference type="Proteomes" id="UP000245412">
    <property type="component" value="Unassembled WGS sequence"/>
</dbReference>
<dbReference type="InterPro" id="IPR001944">
    <property type="entry name" value="Glycoside_Hdrlase_35"/>
</dbReference>
<feature type="domain" description="Glycoside hydrolase 35 catalytic" evidence="3">
    <location>
        <begin position="11"/>
        <end position="179"/>
    </location>
</feature>
<dbReference type="EMBL" id="QGGY01000013">
    <property type="protein sequence ID" value="PWJ73277.1"/>
    <property type="molecule type" value="Genomic_DNA"/>
</dbReference>
<dbReference type="PANTHER" id="PTHR23421">
    <property type="entry name" value="BETA-GALACTOSIDASE RELATED"/>
    <property type="match status" value="1"/>
</dbReference>
<evidence type="ECO:0000259" key="3">
    <source>
        <dbReference type="Pfam" id="PF01301"/>
    </source>
</evidence>
<name>A0AB73T099_9FIRM</name>
<dbReference type="AlphaFoldDB" id="A0AB73T099"/>
<dbReference type="InterPro" id="IPR017853">
    <property type="entry name" value="GH"/>
</dbReference>